<dbReference type="GO" id="GO:0006508">
    <property type="term" value="P:proteolysis"/>
    <property type="evidence" value="ECO:0007669"/>
    <property type="project" value="InterPro"/>
</dbReference>
<organism evidence="5 6">
    <name type="scientific">Handroanthus impetiginosus</name>
    <dbReference type="NCBI Taxonomy" id="429701"/>
    <lineage>
        <taxon>Eukaryota</taxon>
        <taxon>Viridiplantae</taxon>
        <taxon>Streptophyta</taxon>
        <taxon>Embryophyta</taxon>
        <taxon>Tracheophyta</taxon>
        <taxon>Spermatophyta</taxon>
        <taxon>Magnoliopsida</taxon>
        <taxon>eudicotyledons</taxon>
        <taxon>Gunneridae</taxon>
        <taxon>Pentapetalae</taxon>
        <taxon>asterids</taxon>
        <taxon>lamiids</taxon>
        <taxon>Lamiales</taxon>
        <taxon>Bignoniaceae</taxon>
        <taxon>Crescentiina</taxon>
        <taxon>Tabebuia alliance</taxon>
        <taxon>Handroanthus</taxon>
    </lineage>
</organism>
<dbReference type="Gene3D" id="3.50.30.30">
    <property type="match status" value="1"/>
</dbReference>
<feature type="domain" description="Subtilisin-like protease fibronectin type-III" evidence="4">
    <location>
        <begin position="367"/>
        <end position="458"/>
    </location>
</feature>
<dbReference type="AlphaFoldDB" id="A0A2G9G744"/>
<keyword evidence="3" id="KW-0472">Membrane</keyword>
<dbReference type="InterPro" id="IPR036852">
    <property type="entry name" value="Peptidase_S8/S53_dom_sf"/>
</dbReference>
<dbReference type="STRING" id="429701.A0A2G9G744"/>
<comment type="caution">
    <text evidence="5">The sequence shown here is derived from an EMBL/GenBank/DDBJ whole genome shotgun (WGS) entry which is preliminary data.</text>
</comment>
<dbReference type="EC" id="3.4.21.25" evidence="5"/>
<accession>A0A2G9G744</accession>
<keyword evidence="6" id="KW-1185">Reference proteome</keyword>
<dbReference type="Pfam" id="PF17766">
    <property type="entry name" value="fn3_6"/>
    <property type="match status" value="1"/>
</dbReference>
<dbReference type="InterPro" id="IPR045051">
    <property type="entry name" value="SBT"/>
</dbReference>
<dbReference type="OrthoDB" id="206201at2759"/>
<gene>
    <name evidence="5" type="ORF">CDL12_26532</name>
</gene>
<evidence type="ECO:0000259" key="4">
    <source>
        <dbReference type="Pfam" id="PF17766"/>
    </source>
</evidence>
<evidence type="ECO:0000256" key="2">
    <source>
        <dbReference type="ARBA" id="ARBA00022729"/>
    </source>
</evidence>
<sequence length="468" mass="51894">MVHMDAQNVPKPFGSSRTHYSSLLTSNSIIYTYTAKLSLEEHESIKNALGYLSSTKDIRLHLMTTHSLDSLGLNSLSLFVNTDIWPKFWGFNNEGMTEFPARWKEGCYGGIYSFDVIEAIDNAIMDEVNIPSLSILSLAPLYDDSLSIATFGAMSKGVFVSMAVMNFGPFLGILSSTFIVVIIIDWMAAMIQFGCILFNKAAASATCGATIDVPFITLNANGKIILDYVNSSDLPTTTLHFKYTCYNCKQAPKVASYSSTGPSLSYPTILKPNLMASSDSILGSQQDRTSVNRLVFYNRTNNFNIATPTPLLMGADFLNPNEALDPSLSYNAHKEDYINFLWTLNLTLNQIHAIVRSPYSCLNSSLDLNYSTSVAYFDSGNKTNSVKFQQRLTNVGKRKVKLLCKISTTMKEVTITVVSDILIFGYKNDKQTYKVKIKGPSLRQDNVVDNSINWVEMGAITISRVQLL</sequence>
<dbReference type="Gene3D" id="3.40.50.200">
    <property type="entry name" value="Peptidase S8/S53 domain"/>
    <property type="match status" value="2"/>
</dbReference>
<dbReference type="Gene3D" id="2.60.40.2310">
    <property type="match status" value="1"/>
</dbReference>
<evidence type="ECO:0000256" key="3">
    <source>
        <dbReference type="SAM" id="Phobius"/>
    </source>
</evidence>
<evidence type="ECO:0000256" key="1">
    <source>
        <dbReference type="ARBA" id="ARBA00011073"/>
    </source>
</evidence>
<comment type="similarity">
    <text evidence="1">Belongs to the peptidase S8 family.</text>
</comment>
<keyword evidence="2" id="KW-0732">Signal</keyword>
<dbReference type="Proteomes" id="UP000231279">
    <property type="component" value="Unassembled WGS sequence"/>
</dbReference>
<keyword evidence="3" id="KW-1133">Transmembrane helix</keyword>
<reference evidence="6" key="1">
    <citation type="journal article" date="2018" name="Gigascience">
        <title>Genome assembly of the Pink Ipe (Handroanthus impetiginosus, Bignoniaceae), a highly valued, ecologically keystone Neotropical timber forest tree.</title>
        <authorList>
            <person name="Silva-Junior O.B."/>
            <person name="Grattapaglia D."/>
            <person name="Novaes E."/>
            <person name="Collevatti R.G."/>
        </authorList>
    </citation>
    <scope>NUCLEOTIDE SEQUENCE [LARGE SCALE GENOMIC DNA]</scope>
    <source>
        <strain evidence="6">cv. UFG-1</strain>
    </source>
</reference>
<evidence type="ECO:0000313" key="5">
    <source>
        <dbReference type="EMBL" id="PIN00965.1"/>
    </source>
</evidence>
<feature type="transmembrane region" description="Helical" evidence="3">
    <location>
        <begin position="164"/>
        <end position="189"/>
    </location>
</feature>
<name>A0A2G9G744_9LAMI</name>
<dbReference type="GO" id="GO:0004252">
    <property type="term" value="F:serine-type endopeptidase activity"/>
    <property type="evidence" value="ECO:0007669"/>
    <property type="project" value="InterPro"/>
</dbReference>
<protein>
    <submittedName>
        <fullName evidence="5">Cucumisin</fullName>
        <ecNumber evidence="5">3.4.21.25</ecNumber>
    </submittedName>
</protein>
<dbReference type="EMBL" id="NKXS01006659">
    <property type="protein sequence ID" value="PIN00965.1"/>
    <property type="molecule type" value="Genomic_DNA"/>
</dbReference>
<dbReference type="SUPFAM" id="SSF52743">
    <property type="entry name" value="Subtilisin-like"/>
    <property type="match status" value="1"/>
</dbReference>
<evidence type="ECO:0000313" key="6">
    <source>
        <dbReference type="Proteomes" id="UP000231279"/>
    </source>
</evidence>
<keyword evidence="5" id="KW-0378">Hydrolase</keyword>
<dbReference type="PANTHER" id="PTHR10795">
    <property type="entry name" value="PROPROTEIN CONVERTASE SUBTILISIN/KEXIN"/>
    <property type="match status" value="1"/>
</dbReference>
<keyword evidence="3" id="KW-0812">Transmembrane</keyword>
<dbReference type="InterPro" id="IPR041469">
    <property type="entry name" value="Subtilisin-like_FN3"/>
</dbReference>
<proteinExistence type="inferred from homology"/>